<dbReference type="Gene3D" id="3.40.525.10">
    <property type="entry name" value="CRAL-TRIO lipid binding domain"/>
    <property type="match status" value="1"/>
</dbReference>
<name>A0A2H4RMR8_HELME</name>
<dbReference type="SMART" id="SM00516">
    <property type="entry name" value="SEC14"/>
    <property type="match status" value="1"/>
</dbReference>
<sequence>MQSLKNDSFLEFNSDTLQFLREQYNFDKPGQIEEAIDLLEEWIKKQPHFRKKDFSRDYLERTIIISKGSVERAKLKLDRICTYRTLYPKFFGVRDLRECESLKDIPNVFLPKLTKEHYRIYVLKNKAKTYPSGLMNSLYQHFFMQCEYIQARDYCNGLVIILDFNEANIIETLKAYNIIEMQNSMDVIKEGYGMRIKGIHLLSQSKAIDAMVSFFKQVLSAKLAARFVVHKTLDSMHQYVPKENLPKDYGGNEKPLQELYSDFIDTLTKPDFQEYIKEMNKATTDEELRIAKDENQALGVPGTFRTLNVD</sequence>
<reference evidence="2" key="1">
    <citation type="journal article" date="2017" name="Genome Biol. Evol.">
        <title>Copy Number Variation and Expression Analysis Reveals a Nonorthologous Pinta Gene Family Member Involved in Butterfly Vision.</title>
        <authorList>
            <person name="Macias-Munoz A."/>
            <person name="McCulloch K.J."/>
            <person name="Briscoe A.D."/>
        </authorList>
    </citation>
    <scope>NUCLEOTIDE SEQUENCE</scope>
</reference>
<organism evidence="2">
    <name type="scientific">Heliconius melpomene</name>
    <name type="common">Postman butterfly</name>
    <dbReference type="NCBI Taxonomy" id="34740"/>
    <lineage>
        <taxon>Eukaryota</taxon>
        <taxon>Metazoa</taxon>
        <taxon>Ecdysozoa</taxon>
        <taxon>Arthropoda</taxon>
        <taxon>Hexapoda</taxon>
        <taxon>Insecta</taxon>
        <taxon>Pterygota</taxon>
        <taxon>Neoptera</taxon>
        <taxon>Endopterygota</taxon>
        <taxon>Lepidoptera</taxon>
        <taxon>Glossata</taxon>
        <taxon>Ditrysia</taxon>
        <taxon>Papilionoidea</taxon>
        <taxon>Nymphalidae</taxon>
        <taxon>Heliconiinae</taxon>
        <taxon>Heliconiini</taxon>
        <taxon>Heliconius</taxon>
    </lineage>
</organism>
<evidence type="ECO:0000259" key="1">
    <source>
        <dbReference type="PROSITE" id="PS50191"/>
    </source>
</evidence>
<accession>A0A2H4RMR8</accession>
<dbReference type="InterPro" id="IPR001251">
    <property type="entry name" value="CRAL-TRIO_dom"/>
</dbReference>
<dbReference type="Pfam" id="PF00650">
    <property type="entry name" value="CRAL_TRIO"/>
    <property type="match status" value="1"/>
</dbReference>
<dbReference type="AlphaFoldDB" id="A0A2H4RMR8"/>
<evidence type="ECO:0000313" key="2">
    <source>
        <dbReference type="EMBL" id="ATY51934.1"/>
    </source>
</evidence>
<dbReference type="GO" id="GO:0016020">
    <property type="term" value="C:membrane"/>
    <property type="evidence" value="ECO:0007669"/>
    <property type="project" value="TreeGrafter"/>
</dbReference>
<dbReference type="PANTHER" id="PTHR10174:SF222">
    <property type="entry name" value="GH10083P-RELATED"/>
    <property type="match status" value="1"/>
</dbReference>
<dbReference type="CDD" id="cd00170">
    <property type="entry name" value="SEC14"/>
    <property type="match status" value="1"/>
</dbReference>
<dbReference type="InterPro" id="IPR036865">
    <property type="entry name" value="CRAL-TRIO_dom_sf"/>
</dbReference>
<dbReference type="EMBL" id="MG434628">
    <property type="protein sequence ID" value="ATY51934.1"/>
    <property type="molecule type" value="mRNA"/>
</dbReference>
<dbReference type="PRINTS" id="PR00180">
    <property type="entry name" value="CRETINALDHBP"/>
</dbReference>
<dbReference type="SUPFAM" id="SSF46938">
    <property type="entry name" value="CRAL/TRIO N-terminal domain"/>
    <property type="match status" value="1"/>
</dbReference>
<dbReference type="SUPFAM" id="SSF52087">
    <property type="entry name" value="CRAL/TRIO domain"/>
    <property type="match status" value="1"/>
</dbReference>
<protein>
    <submittedName>
        <fullName evidence="2">CTD20</fullName>
    </submittedName>
</protein>
<dbReference type="GO" id="GO:1902936">
    <property type="term" value="F:phosphatidylinositol bisphosphate binding"/>
    <property type="evidence" value="ECO:0007669"/>
    <property type="project" value="TreeGrafter"/>
</dbReference>
<dbReference type="PANTHER" id="PTHR10174">
    <property type="entry name" value="ALPHA-TOCOPHEROL TRANSFER PROTEIN-RELATED"/>
    <property type="match status" value="1"/>
</dbReference>
<feature type="domain" description="CRAL-TRIO" evidence="1">
    <location>
        <begin position="138"/>
        <end position="257"/>
    </location>
</feature>
<dbReference type="PROSITE" id="PS50191">
    <property type="entry name" value="CRAL_TRIO"/>
    <property type="match status" value="1"/>
</dbReference>
<proteinExistence type="evidence at transcript level"/>
<dbReference type="InterPro" id="IPR036273">
    <property type="entry name" value="CRAL/TRIO_N_dom_sf"/>
</dbReference>